<name>A0A0L9UF31_PHAAN</name>
<protein>
    <submittedName>
        <fullName evidence="1">Uncharacterized protein</fullName>
    </submittedName>
</protein>
<gene>
    <name evidence="1" type="ORF">LR48_Vigan04g152900</name>
</gene>
<dbReference type="Proteomes" id="UP000053144">
    <property type="component" value="Chromosome 4"/>
</dbReference>
<evidence type="ECO:0000313" key="2">
    <source>
        <dbReference type="Proteomes" id="UP000053144"/>
    </source>
</evidence>
<proteinExistence type="predicted"/>
<dbReference type="AlphaFoldDB" id="A0A0L9UF31"/>
<reference evidence="2" key="1">
    <citation type="journal article" date="2015" name="Proc. Natl. Acad. Sci. U.S.A.">
        <title>Genome sequencing of adzuki bean (Vigna angularis) provides insight into high starch and low fat accumulation and domestication.</title>
        <authorList>
            <person name="Yang K."/>
            <person name="Tian Z."/>
            <person name="Chen C."/>
            <person name="Luo L."/>
            <person name="Zhao B."/>
            <person name="Wang Z."/>
            <person name="Yu L."/>
            <person name="Li Y."/>
            <person name="Sun Y."/>
            <person name="Li W."/>
            <person name="Chen Y."/>
            <person name="Li Y."/>
            <person name="Zhang Y."/>
            <person name="Ai D."/>
            <person name="Zhao J."/>
            <person name="Shang C."/>
            <person name="Ma Y."/>
            <person name="Wu B."/>
            <person name="Wang M."/>
            <person name="Gao L."/>
            <person name="Sun D."/>
            <person name="Zhang P."/>
            <person name="Guo F."/>
            <person name="Wang W."/>
            <person name="Li Y."/>
            <person name="Wang J."/>
            <person name="Varshney R.K."/>
            <person name="Wang J."/>
            <person name="Ling H.Q."/>
            <person name="Wan P."/>
        </authorList>
    </citation>
    <scope>NUCLEOTIDE SEQUENCE</scope>
    <source>
        <strain evidence="2">cv. Jingnong 6</strain>
    </source>
</reference>
<evidence type="ECO:0000313" key="1">
    <source>
        <dbReference type="EMBL" id="KOM41331.1"/>
    </source>
</evidence>
<dbReference type="Gramene" id="KOM41331">
    <property type="protein sequence ID" value="KOM41331"/>
    <property type="gene ID" value="LR48_Vigan04g152900"/>
</dbReference>
<organism evidence="1 2">
    <name type="scientific">Phaseolus angularis</name>
    <name type="common">Azuki bean</name>
    <name type="synonym">Vigna angularis</name>
    <dbReference type="NCBI Taxonomy" id="3914"/>
    <lineage>
        <taxon>Eukaryota</taxon>
        <taxon>Viridiplantae</taxon>
        <taxon>Streptophyta</taxon>
        <taxon>Embryophyta</taxon>
        <taxon>Tracheophyta</taxon>
        <taxon>Spermatophyta</taxon>
        <taxon>Magnoliopsida</taxon>
        <taxon>eudicotyledons</taxon>
        <taxon>Gunneridae</taxon>
        <taxon>Pentapetalae</taxon>
        <taxon>rosids</taxon>
        <taxon>fabids</taxon>
        <taxon>Fabales</taxon>
        <taxon>Fabaceae</taxon>
        <taxon>Papilionoideae</taxon>
        <taxon>50 kb inversion clade</taxon>
        <taxon>NPAAA clade</taxon>
        <taxon>indigoferoid/millettioid clade</taxon>
        <taxon>Phaseoleae</taxon>
        <taxon>Vigna</taxon>
    </lineage>
</organism>
<accession>A0A0L9UF31</accession>
<dbReference type="EMBL" id="CM003374">
    <property type="protein sequence ID" value="KOM41331.1"/>
    <property type="molecule type" value="Genomic_DNA"/>
</dbReference>
<sequence length="265" mass="30177">MVGEEVVEEEEAKIEINVTREWVNVAPPPTVTGYHWAPHEVGLYAPFYITSASLEYLVSRVNILASTRDAESIKLTIYKMNERACHGREGKRKSSQEKFVYSSKKRILEGPLIAGSLDPSVRIVECLQYNLNSKEENPFKGMTVVEALDMAYELNVWPPRRIRTLSRRGMPWLPIRRSYGQNKFLGEEICNECLLGFDQGIAQCHYFFQVLLDHLSYDIMKMVVDGQLVTMSFPDDAEPPAPIVPQAKDEPQPIEVIEEIVDVEA</sequence>